<evidence type="ECO:0000313" key="2">
    <source>
        <dbReference type="Proteomes" id="UP000030680"/>
    </source>
</evidence>
<proteinExistence type="predicted"/>
<dbReference type="KEGG" id="gsl:Gasu_61120"/>
<dbReference type="Proteomes" id="UP000030680">
    <property type="component" value="Unassembled WGS sequence"/>
</dbReference>
<organism evidence="1 2">
    <name type="scientific">Galdieria sulphuraria</name>
    <name type="common">Red alga</name>
    <dbReference type="NCBI Taxonomy" id="130081"/>
    <lineage>
        <taxon>Eukaryota</taxon>
        <taxon>Rhodophyta</taxon>
        <taxon>Bangiophyceae</taxon>
        <taxon>Galdieriales</taxon>
        <taxon>Galdieriaceae</taxon>
        <taxon>Galdieria</taxon>
    </lineage>
</organism>
<dbReference type="RefSeq" id="XP_005702764.1">
    <property type="nucleotide sequence ID" value="XM_005702707.1"/>
</dbReference>
<keyword evidence="2" id="KW-1185">Reference proteome</keyword>
<evidence type="ECO:0000313" key="1">
    <source>
        <dbReference type="EMBL" id="EME26244.1"/>
    </source>
</evidence>
<name>M2XS46_GALSU</name>
<dbReference type="GeneID" id="17085233"/>
<dbReference type="Gramene" id="EME26244">
    <property type="protein sequence ID" value="EME26244"/>
    <property type="gene ID" value="Gasu_61120"/>
</dbReference>
<protein>
    <submittedName>
        <fullName evidence="1">Uncharacterized protein</fullName>
    </submittedName>
</protein>
<dbReference type="EMBL" id="KB454563">
    <property type="protein sequence ID" value="EME26244.1"/>
    <property type="molecule type" value="Genomic_DNA"/>
</dbReference>
<reference evidence="2" key="1">
    <citation type="journal article" date="2013" name="Science">
        <title>Gene transfer from bacteria and archaea facilitated evolution of an extremophilic eukaryote.</title>
        <authorList>
            <person name="Schonknecht G."/>
            <person name="Chen W.H."/>
            <person name="Ternes C.M."/>
            <person name="Barbier G.G."/>
            <person name="Shrestha R.P."/>
            <person name="Stanke M."/>
            <person name="Brautigam A."/>
            <person name="Baker B.J."/>
            <person name="Banfield J.F."/>
            <person name="Garavito R.M."/>
            <person name="Carr K."/>
            <person name="Wilkerson C."/>
            <person name="Rensing S.A."/>
            <person name="Gagneul D."/>
            <person name="Dickenson N.E."/>
            <person name="Oesterhelt C."/>
            <person name="Lercher M.J."/>
            <person name="Weber A.P."/>
        </authorList>
    </citation>
    <scope>NUCLEOTIDE SEQUENCE [LARGE SCALE GENOMIC DNA]</scope>
    <source>
        <strain evidence="2">074W</strain>
    </source>
</reference>
<dbReference type="AlphaFoldDB" id="M2XS46"/>
<accession>M2XS46</accession>
<gene>
    <name evidence="1" type="ORF">Gasu_61120</name>
</gene>
<sequence length="142" mass="15930">MAIFKSTQSPLGWPLFSNFLNPFPHPFSPIAISPLFPISNYPFFPSPPQWQFQITITFVVGPNWPLSPPISPIAISPLFPISNLPILSHPTPRMAIFKSKLSGPIFNRPLFSNCPSFPLPEKITKKCVLYTGAQHIMQNQTQ</sequence>